<protein>
    <recommendedName>
        <fullName evidence="3">Type I restriction endonuclease subunit M</fullName>
    </recommendedName>
</protein>
<dbReference type="EMBL" id="SGXM01000003">
    <property type="protein sequence ID" value="RZT38390.1"/>
    <property type="molecule type" value="Genomic_DNA"/>
</dbReference>
<evidence type="ECO:0000313" key="1">
    <source>
        <dbReference type="EMBL" id="RZT38390.1"/>
    </source>
</evidence>
<reference evidence="1 2" key="1">
    <citation type="journal article" date="2015" name="Stand. Genomic Sci.">
        <title>Genomic Encyclopedia of Bacterial and Archaeal Type Strains, Phase III: the genomes of soil and plant-associated and newly described type strains.</title>
        <authorList>
            <person name="Whitman W.B."/>
            <person name="Woyke T."/>
            <person name="Klenk H.P."/>
            <person name="Zhou Y."/>
            <person name="Lilburn T.G."/>
            <person name="Beck B.J."/>
            <person name="De Vos P."/>
            <person name="Vandamme P."/>
            <person name="Eisen J.A."/>
            <person name="Garrity G."/>
            <person name="Hugenholtz P."/>
            <person name="Kyrpides N.C."/>
        </authorList>
    </citation>
    <scope>NUCLEOTIDE SEQUENCE [LARGE SCALE GENOMIC DNA]</scope>
    <source>
        <strain evidence="1 2">ASC-9842</strain>
    </source>
</reference>
<dbReference type="RefSeq" id="WP_130391857.1">
    <property type="nucleotide sequence ID" value="NZ_SGXM01000003.1"/>
</dbReference>
<evidence type="ECO:0000313" key="2">
    <source>
        <dbReference type="Proteomes" id="UP000291078"/>
    </source>
</evidence>
<proteinExistence type="predicted"/>
<keyword evidence="2" id="KW-1185">Reference proteome</keyword>
<comment type="caution">
    <text evidence="1">The sequence shown here is derived from an EMBL/GenBank/DDBJ whole genome shotgun (WGS) entry which is preliminary data.</text>
</comment>
<dbReference type="Proteomes" id="UP000291078">
    <property type="component" value="Unassembled WGS sequence"/>
</dbReference>
<organism evidence="1 2">
    <name type="scientific">Cupriavidus agavae</name>
    <dbReference type="NCBI Taxonomy" id="1001822"/>
    <lineage>
        <taxon>Bacteria</taxon>
        <taxon>Pseudomonadati</taxon>
        <taxon>Pseudomonadota</taxon>
        <taxon>Betaproteobacteria</taxon>
        <taxon>Burkholderiales</taxon>
        <taxon>Burkholderiaceae</taxon>
        <taxon>Cupriavidus</taxon>
    </lineage>
</organism>
<gene>
    <name evidence="1" type="ORF">EV147_2856</name>
</gene>
<accession>A0A4Q7RZA3</accession>
<sequence>MSSSDDQWLFPLGQIVATPRALHILRIQKIPLARLLDRHRSGDWGILPIPDAAANEASVKKGGMILSRYRVSPMEMVWIITEADRSTTAVLLPAEY</sequence>
<dbReference type="AlphaFoldDB" id="A0A4Q7RZA3"/>
<dbReference type="OrthoDB" id="5522207at2"/>
<name>A0A4Q7RZA3_9BURK</name>
<evidence type="ECO:0008006" key="3">
    <source>
        <dbReference type="Google" id="ProtNLM"/>
    </source>
</evidence>